<evidence type="ECO:0000313" key="4">
    <source>
        <dbReference type="Proteomes" id="UP000248597"/>
    </source>
</evidence>
<feature type="domain" description="Terminase large subunit-like endonuclease" evidence="2">
    <location>
        <begin position="285"/>
        <end position="578"/>
    </location>
</feature>
<dbReference type="AlphaFoldDB" id="A0A2W5KZ16"/>
<name>A0A2W5KZ16_SPHMC</name>
<protein>
    <submittedName>
        <fullName evidence="3">Terminase</fullName>
    </submittedName>
</protein>
<dbReference type="EMBL" id="QFPJ01000033">
    <property type="protein sequence ID" value="PZQ21254.1"/>
    <property type="molecule type" value="Genomic_DNA"/>
</dbReference>
<dbReference type="PANTHER" id="PTHR41287">
    <property type="match status" value="1"/>
</dbReference>
<accession>A0A2W5KZ16</accession>
<evidence type="ECO:0000259" key="1">
    <source>
        <dbReference type="Pfam" id="PF03354"/>
    </source>
</evidence>
<dbReference type="InterPro" id="IPR046461">
    <property type="entry name" value="TerL_ATPase"/>
</dbReference>
<gene>
    <name evidence="3" type="ORF">DI569_12560</name>
</gene>
<organism evidence="3 4">
    <name type="scientific">Sphingopyxis macrogoltabida</name>
    <name type="common">Sphingomonas macrogoltabidus</name>
    <dbReference type="NCBI Taxonomy" id="33050"/>
    <lineage>
        <taxon>Bacteria</taxon>
        <taxon>Pseudomonadati</taxon>
        <taxon>Pseudomonadota</taxon>
        <taxon>Alphaproteobacteria</taxon>
        <taxon>Sphingomonadales</taxon>
        <taxon>Sphingomonadaceae</taxon>
        <taxon>Sphingopyxis</taxon>
    </lineage>
</organism>
<reference evidence="3 4" key="1">
    <citation type="submission" date="2017-08" db="EMBL/GenBank/DDBJ databases">
        <title>Infants hospitalized years apart are colonized by the same room-sourced microbial strains.</title>
        <authorList>
            <person name="Brooks B."/>
            <person name="Olm M.R."/>
            <person name="Firek B.A."/>
            <person name="Baker R."/>
            <person name="Thomas B.C."/>
            <person name="Morowitz M.J."/>
            <person name="Banfield J.F."/>
        </authorList>
    </citation>
    <scope>NUCLEOTIDE SEQUENCE [LARGE SCALE GENOMIC DNA]</scope>
    <source>
        <strain evidence="3">S2_005_003_R2_47</strain>
    </source>
</reference>
<dbReference type="InterPro" id="IPR027417">
    <property type="entry name" value="P-loop_NTPase"/>
</dbReference>
<comment type="caution">
    <text evidence="3">The sequence shown here is derived from an EMBL/GenBank/DDBJ whole genome shotgun (WGS) entry which is preliminary data.</text>
</comment>
<sequence>MALTSEHLERRWSTACPDWEDRIVGRRSLVPFEPLFPDQADKAVEIFKSLRMVDVPGKPTFGEACEEFVFDFVRAIFGSYDAETGQRLISEFMLLISKKNGKSTIAAGIMITALILNWRDLAELLILAPTKEIAQNSFKPAAAMVRASTDPFTGRPLTDILKPVDHQRIIRHLTTGAELMVVAADAEIVGGKKAGFVLVDELWLFGKRANAEAMLEEATGGLASRPEGFVVYLTTHSDEPPAGIFKDKLDYFRGVRDGTIEDPHVFGMLYEWPEAMIEAQAYLQPENFYVTNPNMGRSVSETYIAGKLKKAAGGELDDDGDTGSIQIVLAKYLNVEIGLRLRRDRWRGADYWEAAADKTLTLESLLERCEVAVVGVDGGGLDDLYGLCVAGREKVTGRWLFWFKAWAWPDVLKRRKSLESVLKDFMEDGDLVLCEAADVGSGLDVDPQDYVVPQDIREIVEIIDQVKASGLFPEQSAIGLDPHGVSDLVDELADIELEAGGAGNPVQAVGQGFRLMSAVVGLARKLKFGGAVHNGSRMMDWCVGNAKEEKGRSTVMIVKDAAGTAKIDPLIAAFNAFKLLELNPVATGSFEYTGI</sequence>
<proteinExistence type="predicted"/>
<feature type="domain" description="Terminase large subunit-like ATPase" evidence="1">
    <location>
        <begin position="76"/>
        <end position="237"/>
    </location>
</feature>
<dbReference type="PANTHER" id="PTHR41287:SF1">
    <property type="entry name" value="PROTEIN YMFN"/>
    <property type="match status" value="1"/>
</dbReference>
<evidence type="ECO:0000259" key="2">
    <source>
        <dbReference type="Pfam" id="PF20441"/>
    </source>
</evidence>
<dbReference type="Gene3D" id="3.40.50.300">
    <property type="entry name" value="P-loop containing nucleotide triphosphate hydrolases"/>
    <property type="match status" value="1"/>
</dbReference>
<dbReference type="Proteomes" id="UP000248597">
    <property type="component" value="Unassembled WGS sequence"/>
</dbReference>
<dbReference type="InterPro" id="IPR005021">
    <property type="entry name" value="Terminase_largesu-like"/>
</dbReference>
<evidence type="ECO:0000313" key="3">
    <source>
        <dbReference type="EMBL" id="PZQ21254.1"/>
    </source>
</evidence>
<dbReference type="InterPro" id="IPR046462">
    <property type="entry name" value="TerL_nuclease"/>
</dbReference>
<dbReference type="Pfam" id="PF20441">
    <property type="entry name" value="TerL_nuclease"/>
    <property type="match status" value="1"/>
</dbReference>
<dbReference type="GO" id="GO:0004519">
    <property type="term" value="F:endonuclease activity"/>
    <property type="evidence" value="ECO:0007669"/>
    <property type="project" value="InterPro"/>
</dbReference>
<dbReference type="Pfam" id="PF03354">
    <property type="entry name" value="TerL_ATPase"/>
    <property type="match status" value="1"/>
</dbReference>